<dbReference type="Proteomes" id="UP001499841">
    <property type="component" value="Unassembled WGS sequence"/>
</dbReference>
<proteinExistence type="predicted"/>
<feature type="region of interest" description="Disordered" evidence="1">
    <location>
        <begin position="316"/>
        <end position="440"/>
    </location>
</feature>
<dbReference type="Pfam" id="PF03976">
    <property type="entry name" value="PPK2"/>
    <property type="match status" value="1"/>
</dbReference>
<sequence length="440" mass="47997">MADAENLWSTRPASALRAGPEVDLATLDRSATPGWEGGKNEARTFMAARGRLLSELQERLFAHGRSGGDRSVLLIVQGLDTAGKGGIVRHVVGMVDPQGVALRAFGVPTAEERRHHYLWRVRRALPRPGLIGVFDRSHYEDVLVARVDGTVEEDALPRRFSEINRFERQIAASGTTIVKVALLVSYEEQGLRLMKRLDRPDKHWKYDPGDVDTRRDWDAYQAAYADVLARTSTDVAPWHVVPVDRKWYARLAVTELLTQALVDLDLDWPRPRWRVDAQKRRLAATMSEESLQQAAANAEEEIAAYHQDEAEFAAAVARADTSPGPSGPAPGPAGDPGEQDGQDDGGASPSGGRSDVAGEPPARTTAAGRAKKNRKNKNGRETTARAQETRTTKRQKHKKDDRGSTSAAGGRKKSAAAGRKKSAAAGRKKSAKNSSGKKTR</sequence>
<feature type="domain" description="Polyphosphate kinase-2-related" evidence="2">
    <location>
        <begin position="52"/>
        <end position="261"/>
    </location>
</feature>
<dbReference type="SUPFAM" id="SSF52540">
    <property type="entry name" value="P-loop containing nucleoside triphosphate hydrolases"/>
    <property type="match status" value="1"/>
</dbReference>
<protein>
    <recommendedName>
        <fullName evidence="2">Polyphosphate kinase-2-related domain-containing protein</fullName>
    </recommendedName>
</protein>
<evidence type="ECO:0000259" key="2">
    <source>
        <dbReference type="Pfam" id="PF03976"/>
    </source>
</evidence>
<comment type="caution">
    <text evidence="3">The sequence shown here is derived from an EMBL/GenBank/DDBJ whole genome shotgun (WGS) entry which is preliminary data.</text>
</comment>
<organism evidence="3 4">
    <name type="scientific">Georgenia daeguensis</name>
    <dbReference type="NCBI Taxonomy" id="908355"/>
    <lineage>
        <taxon>Bacteria</taxon>
        <taxon>Bacillati</taxon>
        <taxon>Actinomycetota</taxon>
        <taxon>Actinomycetes</taxon>
        <taxon>Micrococcales</taxon>
        <taxon>Bogoriellaceae</taxon>
        <taxon>Georgenia</taxon>
    </lineage>
</organism>
<dbReference type="InterPro" id="IPR027417">
    <property type="entry name" value="P-loop_NTPase"/>
</dbReference>
<feature type="compositionally biased region" description="Basic residues" evidence="1">
    <location>
        <begin position="410"/>
        <end position="440"/>
    </location>
</feature>
<dbReference type="RefSeq" id="WP_345043066.1">
    <property type="nucleotide sequence ID" value="NZ_BAABBA010000017.1"/>
</dbReference>
<accession>A0ABP8EXM7</accession>
<keyword evidence="4" id="KW-1185">Reference proteome</keyword>
<dbReference type="InterPro" id="IPR022488">
    <property type="entry name" value="PPK2-related"/>
</dbReference>
<evidence type="ECO:0000313" key="4">
    <source>
        <dbReference type="Proteomes" id="UP001499841"/>
    </source>
</evidence>
<dbReference type="EMBL" id="BAABBA010000017">
    <property type="protein sequence ID" value="GAA4288738.1"/>
    <property type="molecule type" value="Genomic_DNA"/>
</dbReference>
<dbReference type="InterPro" id="IPR022300">
    <property type="entry name" value="PPK2-rel_1"/>
</dbReference>
<dbReference type="PANTHER" id="PTHR34383:SF3">
    <property type="entry name" value="POLYPHOSPHATE:AMP PHOSPHOTRANSFERASE"/>
    <property type="match status" value="1"/>
</dbReference>
<name>A0ABP8EXM7_9MICO</name>
<reference evidence="4" key="1">
    <citation type="journal article" date="2019" name="Int. J. Syst. Evol. Microbiol.">
        <title>The Global Catalogue of Microorganisms (GCM) 10K type strain sequencing project: providing services to taxonomists for standard genome sequencing and annotation.</title>
        <authorList>
            <consortium name="The Broad Institute Genomics Platform"/>
            <consortium name="The Broad Institute Genome Sequencing Center for Infectious Disease"/>
            <person name="Wu L."/>
            <person name="Ma J."/>
        </authorList>
    </citation>
    <scope>NUCLEOTIDE SEQUENCE [LARGE SCALE GENOMIC DNA]</scope>
    <source>
        <strain evidence="4">JCM 17459</strain>
    </source>
</reference>
<evidence type="ECO:0000313" key="3">
    <source>
        <dbReference type="EMBL" id="GAA4288738.1"/>
    </source>
</evidence>
<gene>
    <name evidence="3" type="ORF">GCM10022262_30980</name>
</gene>
<feature type="compositionally biased region" description="Low complexity" evidence="1">
    <location>
        <begin position="359"/>
        <end position="368"/>
    </location>
</feature>
<feature type="compositionally biased region" description="Basic and acidic residues" evidence="1">
    <location>
        <begin position="378"/>
        <end position="391"/>
    </location>
</feature>
<dbReference type="PANTHER" id="PTHR34383">
    <property type="entry name" value="POLYPHOSPHATE:AMP PHOSPHOTRANSFERASE-RELATED"/>
    <property type="match status" value="1"/>
</dbReference>
<dbReference type="NCBIfam" id="TIGR03709">
    <property type="entry name" value="PPK2_rel_1"/>
    <property type="match status" value="1"/>
</dbReference>
<dbReference type="Gene3D" id="3.40.50.300">
    <property type="entry name" value="P-loop containing nucleotide triphosphate hydrolases"/>
    <property type="match status" value="1"/>
</dbReference>
<evidence type="ECO:0000256" key="1">
    <source>
        <dbReference type="SAM" id="MobiDB-lite"/>
    </source>
</evidence>